<dbReference type="EMBL" id="MT145187">
    <property type="protein sequence ID" value="QJI04595.1"/>
    <property type="molecule type" value="Genomic_DNA"/>
</dbReference>
<evidence type="ECO:0000313" key="4">
    <source>
        <dbReference type="EMBL" id="QJI04595.1"/>
    </source>
</evidence>
<dbReference type="EMBL" id="MT144589">
    <property type="protein sequence ID" value="QJH93624.1"/>
    <property type="molecule type" value="Genomic_DNA"/>
</dbReference>
<gene>
    <name evidence="4" type="ORF">MM415A00093_0088</name>
    <name evidence="2" type="ORF">MM415B00143_0096</name>
    <name evidence="1" type="ORF">TM448A00087_0016</name>
    <name evidence="3" type="ORF">TM448B00099_0100</name>
</gene>
<dbReference type="EMBL" id="MT143973">
    <property type="protein sequence ID" value="QJA44083.1"/>
    <property type="molecule type" value="Genomic_DNA"/>
</dbReference>
<accession>A0A6H1Z872</accession>
<evidence type="ECO:0000313" key="3">
    <source>
        <dbReference type="EMBL" id="QJH93624.1"/>
    </source>
</evidence>
<proteinExistence type="predicted"/>
<dbReference type="AlphaFoldDB" id="A0A6H1Z872"/>
<evidence type="ECO:0000313" key="1">
    <source>
        <dbReference type="EMBL" id="QJA44083.1"/>
    </source>
</evidence>
<sequence>MGYDSDVNPFPFQGIASWGWDGTDWKPTIIDESGHLQVDLTDATISKLGGSLSSPPSGYCKVTNIYVNPDNGKLVITYDDTPVL</sequence>
<name>A0A6H1Z872_9ZZZZ</name>
<protein>
    <submittedName>
        <fullName evidence="1">Uncharacterized protein</fullName>
    </submittedName>
</protein>
<reference evidence="1" key="1">
    <citation type="submission" date="2020-03" db="EMBL/GenBank/DDBJ databases">
        <title>The deep terrestrial virosphere.</title>
        <authorList>
            <person name="Holmfeldt K."/>
            <person name="Nilsson E."/>
            <person name="Simone D."/>
            <person name="Lopez-Fernandez M."/>
            <person name="Wu X."/>
            <person name="de Brujin I."/>
            <person name="Lundin D."/>
            <person name="Andersson A."/>
            <person name="Bertilsson S."/>
            <person name="Dopson M."/>
        </authorList>
    </citation>
    <scope>NUCLEOTIDE SEQUENCE</scope>
    <source>
        <strain evidence="4">MM415A00093</strain>
        <strain evidence="2">MM415B00143</strain>
        <strain evidence="1">TM448A00087</strain>
        <strain evidence="3">TM448B00099</strain>
    </source>
</reference>
<dbReference type="EMBL" id="MT141577">
    <property type="protein sequence ID" value="QJA67945.1"/>
    <property type="molecule type" value="Genomic_DNA"/>
</dbReference>
<evidence type="ECO:0000313" key="2">
    <source>
        <dbReference type="EMBL" id="QJA67945.1"/>
    </source>
</evidence>
<organism evidence="1">
    <name type="scientific">viral metagenome</name>
    <dbReference type="NCBI Taxonomy" id="1070528"/>
    <lineage>
        <taxon>unclassified sequences</taxon>
        <taxon>metagenomes</taxon>
        <taxon>organismal metagenomes</taxon>
    </lineage>
</organism>